<dbReference type="InterPro" id="IPR013762">
    <property type="entry name" value="Integrase-like_cat_sf"/>
</dbReference>
<evidence type="ECO:0000259" key="3">
    <source>
        <dbReference type="PROSITE" id="PS51898"/>
    </source>
</evidence>
<dbReference type="Pfam" id="PF00005">
    <property type="entry name" value="ABC_tran"/>
    <property type="match status" value="1"/>
</dbReference>
<evidence type="ECO:0000313" key="4">
    <source>
        <dbReference type="EMBL" id="PSL20815.1"/>
    </source>
</evidence>
<dbReference type="GO" id="GO:0016887">
    <property type="term" value="F:ATP hydrolysis activity"/>
    <property type="evidence" value="ECO:0007669"/>
    <property type="project" value="InterPro"/>
</dbReference>
<evidence type="ECO:0000313" key="5">
    <source>
        <dbReference type="Proteomes" id="UP000241964"/>
    </source>
</evidence>
<dbReference type="InterPro" id="IPR011010">
    <property type="entry name" value="DNA_brk_join_enz"/>
</dbReference>
<dbReference type="GO" id="GO:0015074">
    <property type="term" value="P:DNA integration"/>
    <property type="evidence" value="ECO:0007669"/>
    <property type="project" value="InterPro"/>
</dbReference>
<dbReference type="InterPro" id="IPR039421">
    <property type="entry name" value="Type_1_exporter"/>
</dbReference>
<accession>A0A2P8FGG5</accession>
<dbReference type="EMBL" id="PYAS01000023">
    <property type="protein sequence ID" value="PSL20815.1"/>
    <property type="molecule type" value="Genomic_DNA"/>
</dbReference>
<sequence length="221" mass="24883">MNEYLKEIIILCGIEKPMTSHVARHTFATTVALQNSVPIQTVSKILGHNSIRTTQIYAKIMDTKVSKDMTVLDNVLLGIEQSADELTEFFSQEPFISFINTLPQGLGTLVGEEGVNLSGGQKQWVGFMRAFYNRPQLLLLDESTSAMDAYSEGQILKLLQKCRPEMGIIYVSHRLHTLPKICDRIYILEKGNLAACGSHRELLITDNMYSRFWNDLAAEVL</sequence>
<dbReference type="AlphaFoldDB" id="A0A2P8FGG5"/>
<proteinExistence type="predicted"/>
<dbReference type="InterPro" id="IPR002104">
    <property type="entry name" value="Integrase_catalytic"/>
</dbReference>
<dbReference type="Gene3D" id="3.40.50.300">
    <property type="entry name" value="P-loop containing nucleotide triphosphate hydrolases"/>
    <property type="match status" value="1"/>
</dbReference>
<organism evidence="4 5">
    <name type="scientific">Dyadobacter jiangsuensis</name>
    <dbReference type="NCBI Taxonomy" id="1591085"/>
    <lineage>
        <taxon>Bacteria</taxon>
        <taxon>Pseudomonadati</taxon>
        <taxon>Bacteroidota</taxon>
        <taxon>Cytophagia</taxon>
        <taxon>Cytophagales</taxon>
        <taxon>Spirosomataceae</taxon>
        <taxon>Dyadobacter</taxon>
    </lineage>
</organism>
<dbReference type="PROSITE" id="PS51898">
    <property type="entry name" value="TYR_RECOMBINASE"/>
    <property type="match status" value="1"/>
</dbReference>
<dbReference type="PANTHER" id="PTHR43394">
    <property type="entry name" value="ATP-DEPENDENT PERMEASE MDL1, MITOCHONDRIAL"/>
    <property type="match status" value="1"/>
</dbReference>
<evidence type="ECO:0000256" key="1">
    <source>
        <dbReference type="ARBA" id="ARBA00023172"/>
    </source>
</evidence>
<dbReference type="GO" id="GO:0005524">
    <property type="term" value="F:ATP binding"/>
    <property type="evidence" value="ECO:0007669"/>
    <property type="project" value="InterPro"/>
</dbReference>
<comment type="caution">
    <text evidence="4">The sequence shown here is derived from an EMBL/GenBank/DDBJ whole genome shotgun (WGS) entry which is preliminary data.</text>
</comment>
<dbReference type="InterPro" id="IPR003439">
    <property type="entry name" value="ABC_transporter-like_ATP-bd"/>
</dbReference>
<dbReference type="PROSITE" id="PS50893">
    <property type="entry name" value="ABC_TRANSPORTER_2"/>
    <property type="match status" value="1"/>
</dbReference>
<dbReference type="SUPFAM" id="SSF52540">
    <property type="entry name" value="P-loop containing nucleoside triphosphate hydrolases"/>
    <property type="match status" value="1"/>
</dbReference>
<keyword evidence="1" id="KW-0233">DNA recombination</keyword>
<reference evidence="4 5" key="1">
    <citation type="submission" date="2018-03" db="EMBL/GenBank/DDBJ databases">
        <title>Genomic Encyclopedia of Archaeal and Bacterial Type Strains, Phase II (KMG-II): from individual species to whole genera.</title>
        <authorList>
            <person name="Goeker M."/>
        </authorList>
    </citation>
    <scope>NUCLEOTIDE SEQUENCE [LARGE SCALE GENOMIC DNA]</scope>
    <source>
        <strain evidence="4 5">DSM 29057</strain>
    </source>
</reference>
<dbReference type="SUPFAM" id="SSF56349">
    <property type="entry name" value="DNA breaking-rejoining enzymes"/>
    <property type="match status" value="1"/>
</dbReference>
<dbReference type="GO" id="GO:0003677">
    <property type="term" value="F:DNA binding"/>
    <property type="evidence" value="ECO:0007669"/>
    <property type="project" value="InterPro"/>
</dbReference>
<feature type="domain" description="Tyr recombinase" evidence="3">
    <location>
        <begin position="1"/>
        <end position="71"/>
    </location>
</feature>
<dbReference type="GO" id="GO:0006310">
    <property type="term" value="P:DNA recombination"/>
    <property type="evidence" value="ECO:0007669"/>
    <property type="project" value="UniProtKB-KW"/>
</dbReference>
<name>A0A2P8FGG5_9BACT</name>
<dbReference type="PANTHER" id="PTHR43394:SF1">
    <property type="entry name" value="ATP-BINDING CASSETTE SUB-FAMILY B MEMBER 10, MITOCHONDRIAL"/>
    <property type="match status" value="1"/>
</dbReference>
<protein>
    <submittedName>
        <fullName evidence="4">ABC transporter family protein</fullName>
    </submittedName>
</protein>
<dbReference type="GO" id="GO:0015421">
    <property type="term" value="F:ABC-type oligopeptide transporter activity"/>
    <property type="evidence" value="ECO:0007669"/>
    <property type="project" value="TreeGrafter"/>
</dbReference>
<evidence type="ECO:0000259" key="2">
    <source>
        <dbReference type="PROSITE" id="PS50893"/>
    </source>
</evidence>
<dbReference type="InterPro" id="IPR027417">
    <property type="entry name" value="P-loop_NTPase"/>
</dbReference>
<keyword evidence="5" id="KW-1185">Reference proteome</keyword>
<gene>
    <name evidence="4" type="ORF">CLV60_12359</name>
</gene>
<dbReference type="Pfam" id="PF00589">
    <property type="entry name" value="Phage_integrase"/>
    <property type="match status" value="1"/>
</dbReference>
<dbReference type="Proteomes" id="UP000241964">
    <property type="component" value="Unassembled WGS sequence"/>
</dbReference>
<feature type="domain" description="ABC transporter" evidence="2">
    <location>
        <begin position="9"/>
        <end position="215"/>
    </location>
</feature>
<dbReference type="Gene3D" id="1.10.443.10">
    <property type="entry name" value="Intergrase catalytic core"/>
    <property type="match status" value="1"/>
</dbReference>
<dbReference type="RefSeq" id="WP_310589410.1">
    <property type="nucleotide sequence ID" value="NZ_PYAS01000023.1"/>
</dbReference>